<evidence type="ECO:0000313" key="3">
    <source>
        <dbReference type="Proteomes" id="UP000826014"/>
    </source>
</evidence>
<evidence type="ECO:0000256" key="1">
    <source>
        <dbReference type="SAM" id="Phobius"/>
    </source>
</evidence>
<protein>
    <submittedName>
        <fullName evidence="2">Uncharacterized protein</fullName>
    </submittedName>
</protein>
<accession>A0ABX8V5L1</accession>
<organism evidence="2 3">
    <name type="scientific">Candidatus Rhabdochlamydia oedothoracis</name>
    <dbReference type="NCBI Taxonomy" id="2720720"/>
    <lineage>
        <taxon>Bacteria</taxon>
        <taxon>Pseudomonadati</taxon>
        <taxon>Chlamydiota</taxon>
        <taxon>Chlamydiia</taxon>
        <taxon>Parachlamydiales</taxon>
        <taxon>Candidatus Rhabdochlamydiaceae</taxon>
        <taxon>Candidatus Rhabdochlamydia</taxon>
    </lineage>
</organism>
<dbReference type="Proteomes" id="UP000826014">
    <property type="component" value="Chromosome"/>
</dbReference>
<name>A0ABX8V5L1_9BACT</name>
<sequence>MEKEGFFLLLDMVFLFLVLVLFADFLLVALALFGAAFLVVLLLALALFGAAFLVVLLLALALFGAAFLVVLLLAVLFLVAVFLVAIKKIPPVNCKSYSRLNILTPIIFTFSGRKFLFNKKS</sequence>
<keyword evidence="1" id="KW-0472">Membrane</keyword>
<keyword evidence="1" id="KW-1133">Transmembrane helix</keyword>
<feature type="transmembrane region" description="Helical" evidence="1">
    <location>
        <begin position="65"/>
        <end position="86"/>
    </location>
</feature>
<feature type="transmembrane region" description="Helical" evidence="1">
    <location>
        <begin position="6"/>
        <end position="28"/>
    </location>
</feature>
<feature type="transmembrane region" description="Helical" evidence="1">
    <location>
        <begin position="35"/>
        <end position="59"/>
    </location>
</feature>
<reference evidence="2 3" key="1">
    <citation type="journal article" date="2022" name="bioRxiv">
        <title>Ecology and evolution of chlamydial symbionts of arthropods.</title>
        <authorList>
            <person name="Halter T."/>
            <person name="Koestlbacher S."/>
            <person name="Collingro A."/>
            <person name="Sixt B.S."/>
            <person name="Toenshoff E.R."/>
            <person name="Hendrickx F."/>
            <person name="Kostanjsek R."/>
            <person name="Horn M."/>
        </authorList>
    </citation>
    <scope>NUCLEOTIDE SEQUENCE [LARGE SCALE GENOMIC DNA]</scope>
    <source>
        <strain evidence="2">W744xW776</strain>
    </source>
</reference>
<gene>
    <name evidence="2" type="ORF">RHABOEDO_000457</name>
</gene>
<evidence type="ECO:0000313" key="2">
    <source>
        <dbReference type="EMBL" id="QYF48325.1"/>
    </source>
</evidence>
<keyword evidence="3" id="KW-1185">Reference proteome</keyword>
<dbReference type="EMBL" id="CP075587">
    <property type="protein sequence ID" value="QYF48325.1"/>
    <property type="molecule type" value="Genomic_DNA"/>
</dbReference>
<proteinExistence type="predicted"/>
<keyword evidence="1" id="KW-0812">Transmembrane</keyword>